<feature type="transmembrane region" description="Helical" evidence="1">
    <location>
        <begin position="62"/>
        <end position="80"/>
    </location>
</feature>
<evidence type="ECO:0000256" key="1">
    <source>
        <dbReference type="SAM" id="Phobius"/>
    </source>
</evidence>
<keyword evidence="3" id="KW-1185">Reference proteome</keyword>
<proteinExistence type="predicted"/>
<sequence length="81" mass="8892">MRRTMMWIGGVVVGLFAGLLTSAAAFFVTSLVNVHTAVGTIPLLALDLIGIVWTSYKRHCDWVAFFVSALCGVAIFKIWFL</sequence>
<organism evidence="2 3">
    <name type="scientific">Alicyclobacillus fastidiosus</name>
    <dbReference type="NCBI Taxonomy" id="392011"/>
    <lineage>
        <taxon>Bacteria</taxon>
        <taxon>Bacillati</taxon>
        <taxon>Bacillota</taxon>
        <taxon>Bacilli</taxon>
        <taxon>Bacillales</taxon>
        <taxon>Alicyclobacillaceae</taxon>
        <taxon>Alicyclobacillus</taxon>
    </lineage>
</organism>
<name>A0ABY6ZDP1_9BACL</name>
<gene>
    <name evidence="2" type="ORF">NZD89_22140</name>
</gene>
<keyword evidence="1" id="KW-0812">Transmembrane</keyword>
<keyword evidence="1" id="KW-1133">Transmembrane helix</keyword>
<dbReference type="EMBL" id="CP104067">
    <property type="protein sequence ID" value="WAH40959.1"/>
    <property type="molecule type" value="Genomic_DNA"/>
</dbReference>
<keyword evidence="1" id="KW-0472">Membrane</keyword>
<protein>
    <recommendedName>
        <fullName evidence="4">DUF4321 domain-containing protein</fullName>
    </recommendedName>
</protein>
<dbReference type="Proteomes" id="UP001164761">
    <property type="component" value="Chromosome"/>
</dbReference>
<dbReference type="RefSeq" id="WP_268004858.1">
    <property type="nucleotide sequence ID" value="NZ_BSUT01000001.1"/>
</dbReference>
<evidence type="ECO:0000313" key="3">
    <source>
        <dbReference type="Proteomes" id="UP001164761"/>
    </source>
</evidence>
<evidence type="ECO:0008006" key="4">
    <source>
        <dbReference type="Google" id="ProtNLM"/>
    </source>
</evidence>
<feature type="transmembrane region" description="Helical" evidence="1">
    <location>
        <begin position="35"/>
        <end position="55"/>
    </location>
</feature>
<evidence type="ECO:0000313" key="2">
    <source>
        <dbReference type="EMBL" id="WAH40959.1"/>
    </source>
</evidence>
<reference evidence="2" key="1">
    <citation type="submission" date="2022-08" db="EMBL/GenBank/DDBJ databases">
        <title>Alicyclobacillus fastidiosus DSM 17978, complete genome.</title>
        <authorList>
            <person name="Wang Q."/>
            <person name="Cai R."/>
            <person name="Wang Z."/>
        </authorList>
    </citation>
    <scope>NUCLEOTIDE SEQUENCE</scope>
    <source>
        <strain evidence="2">DSM 17978</strain>
    </source>
</reference>
<accession>A0ABY6ZDP1</accession>